<organism evidence="1 2">
    <name type="scientific">Pontibacillus chungwhensis</name>
    <dbReference type="NCBI Taxonomy" id="265426"/>
    <lineage>
        <taxon>Bacteria</taxon>
        <taxon>Bacillati</taxon>
        <taxon>Bacillota</taxon>
        <taxon>Bacilli</taxon>
        <taxon>Bacillales</taxon>
        <taxon>Bacillaceae</taxon>
        <taxon>Pontibacillus</taxon>
    </lineage>
</organism>
<accession>A0ABY8USM6</accession>
<keyword evidence="2" id="KW-1185">Reference proteome</keyword>
<evidence type="ECO:0008006" key="3">
    <source>
        <dbReference type="Google" id="ProtNLM"/>
    </source>
</evidence>
<proteinExistence type="predicted"/>
<name>A0ABY8USM6_9BACI</name>
<dbReference type="Proteomes" id="UP001236652">
    <property type="component" value="Chromosome"/>
</dbReference>
<gene>
    <name evidence="1" type="ORF">QNI29_13045</name>
</gene>
<sequence length="130" mass="15707">MEYTWIVTKSFEHKIDCFCSGEPHTSKIPFQKGDRIELTDEVKNVEPMGWYVRIIMNQTYQVFVHIDDLEDFYEHHLIQSEMDLDLQRNYYQYKVNTALDEWNQDQFSHYVNKLEEVQDVLTTSFTRIPS</sequence>
<dbReference type="EMBL" id="CP126446">
    <property type="protein sequence ID" value="WIF96675.1"/>
    <property type="molecule type" value="Genomic_DNA"/>
</dbReference>
<protein>
    <recommendedName>
        <fullName evidence="3">IDEAL domain-containing protein</fullName>
    </recommendedName>
</protein>
<reference evidence="1 2" key="1">
    <citation type="submission" date="2023-05" db="EMBL/GenBank/DDBJ databases">
        <title>Comparative genomics reveals the evidence of polycyclic aromatic hydrocarbons degradation in moderately halophilic genus Pontibacillus.</title>
        <authorList>
            <person name="Yang H."/>
            <person name="Qian Z."/>
        </authorList>
    </citation>
    <scope>NUCLEOTIDE SEQUENCE [LARGE SCALE GENOMIC DNA]</scope>
    <source>
        <strain evidence="2">HN14</strain>
    </source>
</reference>
<dbReference type="RefSeq" id="WP_231416942.1">
    <property type="nucleotide sequence ID" value="NZ_CP126446.1"/>
</dbReference>
<evidence type="ECO:0000313" key="2">
    <source>
        <dbReference type="Proteomes" id="UP001236652"/>
    </source>
</evidence>
<evidence type="ECO:0000313" key="1">
    <source>
        <dbReference type="EMBL" id="WIF96675.1"/>
    </source>
</evidence>